<evidence type="ECO:0000313" key="1">
    <source>
        <dbReference type="EMBL" id="MDI5966444.1"/>
    </source>
</evidence>
<name>A0AA90H3M6_9ACTN</name>
<protein>
    <submittedName>
        <fullName evidence="2">Uncharacterized protein</fullName>
    </submittedName>
</protein>
<evidence type="ECO:0000313" key="3">
    <source>
        <dbReference type="Proteomes" id="UP001156398"/>
    </source>
</evidence>
<accession>A0AA90H3M6</accession>
<keyword evidence="3" id="KW-1185">Reference proteome</keyword>
<reference evidence="2 3" key="1">
    <citation type="submission" date="2023-05" db="EMBL/GenBank/DDBJ databases">
        <title>Streptantibioticus silvisoli sp. nov., acidotolerant actinomycetes 1 from pine litter.</title>
        <authorList>
            <person name="Swiecimska M."/>
            <person name="Golinska P."/>
            <person name="Sangal V."/>
            <person name="Wachnowicz B."/>
            <person name="Goodfellow M."/>
        </authorList>
    </citation>
    <scope>NUCLEOTIDE SEQUENCE</scope>
    <source>
        <strain evidence="2">SL13</strain>
        <strain evidence="1 3">SL54</strain>
    </source>
</reference>
<gene>
    <name evidence="1" type="ORF">POF43_027590</name>
    <name evidence="2" type="ORF">POF50_029880</name>
</gene>
<dbReference type="EMBL" id="JABXJJ020000046">
    <property type="protein sequence ID" value="MDI5973503.1"/>
    <property type="molecule type" value="Genomic_DNA"/>
</dbReference>
<dbReference type="Proteomes" id="UP001156398">
    <property type="component" value="Unassembled WGS sequence"/>
</dbReference>
<dbReference type="EMBL" id="JAAGKO020000052">
    <property type="protein sequence ID" value="MDI5966444.1"/>
    <property type="molecule type" value="Genomic_DNA"/>
</dbReference>
<comment type="caution">
    <text evidence="2">The sequence shown here is derived from an EMBL/GenBank/DDBJ whole genome shotgun (WGS) entry which is preliminary data.</text>
</comment>
<evidence type="ECO:0000313" key="2">
    <source>
        <dbReference type="EMBL" id="MDI5973503.1"/>
    </source>
</evidence>
<organism evidence="2">
    <name type="scientific">Streptantibioticus silvisoli</name>
    <dbReference type="NCBI Taxonomy" id="2705255"/>
    <lineage>
        <taxon>Bacteria</taxon>
        <taxon>Bacillati</taxon>
        <taxon>Actinomycetota</taxon>
        <taxon>Actinomycetes</taxon>
        <taxon>Kitasatosporales</taxon>
        <taxon>Streptomycetaceae</taxon>
        <taxon>Streptantibioticus</taxon>
    </lineage>
</organism>
<proteinExistence type="predicted"/>
<sequence length="80" mass="8889">MYRLEYQLDQETLHDALPEDVSAALTDALAVACNDPLGATRPYGVDDKAIRMAYTDQAFAVVMLGHEVRTIYVLEIIFLG</sequence>
<dbReference type="RefSeq" id="WP_271312132.1">
    <property type="nucleotide sequence ID" value="NZ_JAAGKO020000052.1"/>
</dbReference>
<dbReference type="AlphaFoldDB" id="A0AA90H3M6"/>